<dbReference type="InterPro" id="IPR036735">
    <property type="entry name" value="NGN_dom_sf"/>
</dbReference>
<dbReference type="InterPro" id="IPR008991">
    <property type="entry name" value="Translation_prot_SH3-like_sf"/>
</dbReference>
<comment type="function">
    <text evidence="4">Participates in transcription elongation, termination and antitermination.</text>
</comment>
<accession>A0ABD6HAJ7</accession>
<dbReference type="PANTHER" id="PTHR30265">
    <property type="entry name" value="RHO-INTERACTING TRANSCRIPTION TERMINATION FACTOR NUSG"/>
    <property type="match status" value="1"/>
</dbReference>
<sequence>MMQHNRDRNQQTVISNERLLRLAHVTAVEARRKRQIAMARRDRPDFDTQARWVVARCKSGLEQVIRDALAEQGIDCWCPCERRRLPPRRRKPALVVERPLFRGYLFVRVIPDNEAYAGLLLASRLQSLMGQDGKPYLMPETLMRQLQLSAKAAERRHMDAGDVPPMPDMLGKQVTIRSGPFADFVVTVRKVLSKRGQVVVDVPMFGGMSEVTVGVEAISE</sequence>
<dbReference type="EMBL" id="MBFA02000007">
    <property type="protein sequence ID" value="MUP10895.1"/>
    <property type="molecule type" value="Genomic_DNA"/>
</dbReference>
<dbReference type="Proteomes" id="UP000179536">
    <property type="component" value="Unassembled WGS sequence"/>
</dbReference>
<dbReference type="SMART" id="SM00738">
    <property type="entry name" value="NGN"/>
    <property type="match status" value="1"/>
</dbReference>
<gene>
    <name evidence="7" type="ORF">BBK91_013545</name>
    <name evidence="6" type="ORF">BBL17_010390</name>
</gene>
<evidence type="ECO:0000256" key="4">
    <source>
        <dbReference type="RuleBase" id="RU000538"/>
    </source>
</evidence>
<dbReference type="SUPFAM" id="SSF82679">
    <property type="entry name" value="N-utilization substance G protein NusG, N-terminal domain"/>
    <property type="match status" value="1"/>
</dbReference>
<comment type="caution">
    <text evidence="7">The sequence shown here is derived from an EMBL/GenBank/DDBJ whole genome shotgun (WGS) entry which is preliminary data.</text>
</comment>
<keyword evidence="4" id="KW-0806">Transcription termination</keyword>
<evidence type="ECO:0000313" key="7">
    <source>
        <dbReference type="EMBL" id="MUP10895.1"/>
    </source>
</evidence>
<dbReference type="SUPFAM" id="SSF50104">
    <property type="entry name" value="Translation proteins SH3-like domain"/>
    <property type="match status" value="1"/>
</dbReference>
<dbReference type="InterPro" id="IPR043425">
    <property type="entry name" value="NusG-like"/>
</dbReference>
<keyword evidence="2 4" id="KW-0805">Transcription regulation</keyword>
<keyword evidence="3 4" id="KW-0804">Transcription</keyword>
<dbReference type="PANTHER" id="PTHR30265:SF4">
    <property type="entry name" value="KOW MOTIF FAMILY PROTEIN, EXPRESSED"/>
    <property type="match status" value="1"/>
</dbReference>
<dbReference type="GO" id="GO:0006353">
    <property type="term" value="P:DNA-templated transcription termination"/>
    <property type="evidence" value="ECO:0007669"/>
    <property type="project" value="UniProtKB-KW"/>
</dbReference>
<dbReference type="RefSeq" id="WP_015916415.1">
    <property type="nucleotide sequence ID" value="NZ_MBFA02000007.1"/>
</dbReference>
<protein>
    <recommendedName>
        <fullName evidence="4">Transcription termination/antitermination protein NusG</fullName>
    </recommendedName>
</protein>
<name>A0ABD6HAJ7_AGRVI</name>
<dbReference type="AlphaFoldDB" id="A0ABD6HAJ7"/>
<evidence type="ECO:0000313" key="8">
    <source>
        <dbReference type="Proteomes" id="UP000179454"/>
    </source>
</evidence>
<organism evidence="7 9">
    <name type="scientific">Agrobacterium vitis</name>
    <name type="common">Rhizobium vitis</name>
    <dbReference type="NCBI Taxonomy" id="373"/>
    <lineage>
        <taxon>Bacteria</taxon>
        <taxon>Pseudomonadati</taxon>
        <taxon>Pseudomonadota</taxon>
        <taxon>Alphaproteobacteria</taxon>
        <taxon>Hyphomicrobiales</taxon>
        <taxon>Rhizobiaceae</taxon>
        <taxon>Rhizobium/Agrobacterium group</taxon>
        <taxon>Agrobacterium</taxon>
    </lineage>
</organism>
<dbReference type="Pfam" id="PF02357">
    <property type="entry name" value="NusG"/>
    <property type="match status" value="1"/>
</dbReference>
<evidence type="ECO:0000256" key="2">
    <source>
        <dbReference type="ARBA" id="ARBA00023015"/>
    </source>
</evidence>
<dbReference type="EMBL" id="MBFE02000006">
    <property type="protein sequence ID" value="MUO42190.1"/>
    <property type="molecule type" value="Genomic_DNA"/>
</dbReference>
<feature type="domain" description="NusG-like N-terminal" evidence="5">
    <location>
        <begin position="49"/>
        <end position="150"/>
    </location>
</feature>
<keyword evidence="1 4" id="KW-0889">Transcription antitermination</keyword>
<dbReference type="GO" id="GO:0031564">
    <property type="term" value="P:transcription antitermination"/>
    <property type="evidence" value="ECO:0007669"/>
    <property type="project" value="UniProtKB-KW"/>
</dbReference>
<evidence type="ECO:0000313" key="6">
    <source>
        <dbReference type="EMBL" id="MUO42190.1"/>
    </source>
</evidence>
<dbReference type="CDD" id="cd06091">
    <property type="entry name" value="KOW_NusG"/>
    <property type="match status" value="1"/>
</dbReference>
<dbReference type="Proteomes" id="UP000179454">
    <property type="component" value="Unassembled WGS sequence"/>
</dbReference>
<dbReference type="Gene3D" id="3.30.70.940">
    <property type="entry name" value="NusG, N-terminal domain"/>
    <property type="match status" value="1"/>
</dbReference>
<keyword evidence="8" id="KW-1185">Reference proteome</keyword>
<evidence type="ECO:0000313" key="9">
    <source>
        <dbReference type="Proteomes" id="UP000179536"/>
    </source>
</evidence>
<dbReference type="InterPro" id="IPR006645">
    <property type="entry name" value="NGN-like_dom"/>
</dbReference>
<dbReference type="InterPro" id="IPR001062">
    <property type="entry name" value="Transcrpt_antiterm_NusG"/>
</dbReference>
<dbReference type="PRINTS" id="PR00338">
    <property type="entry name" value="NUSGTNSCPFCT"/>
</dbReference>
<evidence type="ECO:0000256" key="1">
    <source>
        <dbReference type="ARBA" id="ARBA00022814"/>
    </source>
</evidence>
<proteinExistence type="inferred from homology"/>
<reference evidence="8 9" key="1">
    <citation type="submission" date="2019-11" db="EMBL/GenBank/DDBJ databases">
        <title>Whole-genome sequencing of Allorhizobium vitis.</title>
        <authorList>
            <person name="Gan H.M."/>
            <person name="Savka M.A."/>
        </authorList>
    </citation>
    <scope>NUCLEOTIDE SEQUENCE [LARGE SCALE GENOMIC DNA]</scope>
    <source>
        <strain evidence="7 9">RF2/1</strain>
        <strain evidence="6 8">T1/7</strain>
    </source>
</reference>
<evidence type="ECO:0000256" key="3">
    <source>
        <dbReference type="ARBA" id="ARBA00023163"/>
    </source>
</evidence>
<comment type="similarity">
    <text evidence="4">Belongs to the NusG family.</text>
</comment>
<evidence type="ECO:0000259" key="5">
    <source>
        <dbReference type="SMART" id="SM00738"/>
    </source>
</evidence>